<dbReference type="SUPFAM" id="SSF88946">
    <property type="entry name" value="Sigma2 domain of RNA polymerase sigma factors"/>
    <property type="match status" value="1"/>
</dbReference>
<feature type="domain" description="RNA polymerase sigma-70 region 2" evidence="6">
    <location>
        <begin position="13"/>
        <end position="76"/>
    </location>
</feature>
<dbReference type="SUPFAM" id="SSF88659">
    <property type="entry name" value="Sigma3 and sigma4 domains of RNA polymerase sigma factors"/>
    <property type="match status" value="1"/>
</dbReference>
<accession>A0A1G4G349</accession>
<dbReference type="KEGG" id="pmuc:ING2E5A_0123"/>
<name>A0A1G4G349_9BACT</name>
<dbReference type="RefSeq" id="WP_071135736.1">
    <property type="nucleotide sequence ID" value="NZ_DUQN01000026.1"/>
</dbReference>
<protein>
    <submittedName>
        <fullName evidence="8">RNA polymerase sigma factor, sigma-70 family protein</fullName>
    </submittedName>
</protein>
<feature type="domain" description="RNA polymerase sigma factor 70 region 4 type 2" evidence="7">
    <location>
        <begin position="105"/>
        <end position="155"/>
    </location>
</feature>
<dbReference type="PANTHER" id="PTHR43133:SF8">
    <property type="entry name" value="RNA POLYMERASE SIGMA FACTOR HI_1459-RELATED"/>
    <property type="match status" value="1"/>
</dbReference>
<evidence type="ECO:0000259" key="7">
    <source>
        <dbReference type="Pfam" id="PF08281"/>
    </source>
</evidence>
<evidence type="ECO:0000256" key="3">
    <source>
        <dbReference type="ARBA" id="ARBA00023082"/>
    </source>
</evidence>
<dbReference type="Proteomes" id="UP000178485">
    <property type="component" value="Chromosome i"/>
</dbReference>
<dbReference type="InterPro" id="IPR013324">
    <property type="entry name" value="RNA_pol_sigma_r3/r4-like"/>
</dbReference>
<dbReference type="GO" id="GO:0006352">
    <property type="term" value="P:DNA-templated transcription initiation"/>
    <property type="evidence" value="ECO:0007669"/>
    <property type="project" value="InterPro"/>
</dbReference>
<keyword evidence="3" id="KW-0731">Sigma factor</keyword>
<dbReference type="NCBIfam" id="TIGR02937">
    <property type="entry name" value="sigma70-ECF"/>
    <property type="match status" value="1"/>
</dbReference>
<evidence type="ECO:0000256" key="4">
    <source>
        <dbReference type="ARBA" id="ARBA00023125"/>
    </source>
</evidence>
<dbReference type="AlphaFoldDB" id="A0A1G4G349"/>
<dbReference type="PANTHER" id="PTHR43133">
    <property type="entry name" value="RNA POLYMERASE ECF-TYPE SIGMA FACTO"/>
    <property type="match status" value="1"/>
</dbReference>
<keyword evidence="4" id="KW-0238">DNA-binding</keyword>
<dbReference type="GO" id="GO:0016987">
    <property type="term" value="F:sigma factor activity"/>
    <property type="evidence" value="ECO:0007669"/>
    <property type="project" value="UniProtKB-KW"/>
</dbReference>
<dbReference type="Pfam" id="PF08281">
    <property type="entry name" value="Sigma70_r4_2"/>
    <property type="match status" value="1"/>
</dbReference>
<dbReference type="Pfam" id="PF04542">
    <property type="entry name" value="Sigma70_r2"/>
    <property type="match status" value="1"/>
</dbReference>
<comment type="similarity">
    <text evidence="1">Belongs to the sigma-70 factor family. ECF subfamily.</text>
</comment>
<dbReference type="EMBL" id="LT608328">
    <property type="protein sequence ID" value="SCM55208.1"/>
    <property type="molecule type" value="Genomic_DNA"/>
</dbReference>
<gene>
    <name evidence="8" type="ORF">ING2E5A_0123</name>
</gene>
<evidence type="ECO:0000256" key="1">
    <source>
        <dbReference type="ARBA" id="ARBA00010641"/>
    </source>
</evidence>
<evidence type="ECO:0000256" key="2">
    <source>
        <dbReference type="ARBA" id="ARBA00023015"/>
    </source>
</evidence>
<dbReference type="GO" id="GO:0003677">
    <property type="term" value="F:DNA binding"/>
    <property type="evidence" value="ECO:0007669"/>
    <property type="project" value="UniProtKB-KW"/>
</dbReference>
<proteinExistence type="inferred from homology"/>
<dbReference type="STRING" id="1642646.ING2E5A_0123"/>
<dbReference type="InterPro" id="IPR007627">
    <property type="entry name" value="RNA_pol_sigma70_r2"/>
</dbReference>
<keyword evidence="5" id="KW-0804">Transcription</keyword>
<dbReference type="InterPro" id="IPR013249">
    <property type="entry name" value="RNA_pol_sigma70_r4_t2"/>
</dbReference>
<evidence type="ECO:0000313" key="9">
    <source>
        <dbReference type="Proteomes" id="UP000178485"/>
    </source>
</evidence>
<evidence type="ECO:0000259" key="6">
    <source>
        <dbReference type="Pfam" id="PF04542"/>
    </source>
</evidence>
<evidence type="ECO:0000313" key="8">
    <source>
        <dbReference type="EMBL" id="SCM55208.1"/>
    </source>
</evidence>
<sequence>MGNEEFKKRFLPFHPMIYRISHHILENGEDANDVVQEVYIKLWEQRENIMNICNDEAFVVTMTKNLSIDWLRKNRRLRRSAAEKIEPGFESRDEERIDARDELSNLMKCLCSLPKSQQEAIRLRHFAEMSVSEIAATTRQTETNIRQLLSRARRTIKEKLNRDGNGKQ</sequence>
<dbReference type="InterPro" id="IPR036388">
    <property type="entry name" value="WH-like_DNA-bd_sf"/>
</dbReference>
<keyword evidence="9" id="KW-1185">Reference proteome</keyword>
<dbReference type="InterPro" id="IPR039425">
    <property type="entry name" value="RNA_pol_sigma-70-like"/>
</dbReference>
<dbReference type="Gene3D" id="1.10.1740.10">
    <property type="match status" value="1"/>
</dbReference>
<dbReference type="InterPro" id="IPR014284">
    <property type="entry name" value="RNA_pol_sigma-70_dom"/>
</dbReference>
<dbReference type="InterPro" id="IPR013325">
    <property type="entry name" value="RNA_pol_sigma_r2"/>
</dbReference>
<dbReference type="Gene3D" id="1.10.10.10">
    <property type="entry name" value="Winged helix-like DNA-binding domain superfamily/Winged helix DNA-binding domain"/>
    <property type="match status" value="1"/>
</dbReference>
<organism evidence="8 9">
    <name type="scientific">Petrimonas mucosa</name>
    <dbReference type="NCBI Taxonomy" id="1642646"/>
    <lineage>
        <taxon>Bacteria</taxon>
        <taxon>Pseudomonadati</taxon>
        <taxon>Bacteroidota</taxon>
        <taxon>Bacteroidia</taxon>
        <taxon>Bacteroidales</taxon>
        <taxon>Dysgonomonadaceae</taxon>
        <taxon>Petrimonas</taxon>
    </lineage>
</organism>
<evidence type="ECO:0000256" key="5">
    <source>
        <dbReference type="ARBA" id="ARBA00023163"/>
    </source>
</evidence>
<reference evidence="8 9" key="1">
    <citation type="submission" date="2016-08" db="EMBL/GenBank/DDBJ databases">
        <authorList>
            <person name="Seilhamer J.J."/>
        </authorList>
    </citation>
    <scope>NUCLEOTIDE SEQUENCE [LARGE SCALE GENOMIC DNA]</scope>
    <source>
        <strain evidence="8">ING2-E5A</strain>
    </source>
</reference>
<keyword evidence="2" id="KW-0805">Transcription regulation</keyword>